<evidence type="ECO:0000313" key="11">
    <source>
        <dbReference type="Proteomes" id="UP000199652"/>
    </source>
</evidence>
<feature type="transmembrane region" description="Helical" evidence="8">
    <location>
        <begin position="20"/>
        <end position="40"/>
    </location>
</feature>
<name>A0A1H3BVA1_EUBBA</name>
<dbReference type="OrthoDB" id="9787841at2"/>
<feature type="transmembrane region" description="Helical" evidence="8">
    <location>
        <begin position="52"/>
        <end position="77"/>
    </location>
</feature>
<evidence type="ECO:0000256" key="3">
    <source>
        <dbReference type="ARBA" id="ARBA00022475"/>
    </source>
</evidence>
<keyword evidence="11" id="KW-1185">Reference proteome</keyword>
<dbReference type="Proteomes" id="UP000199652">
    <property type="component" value="Unassembled WGS sequence"/>
</dbReference>
<proteinExistence type="inferred from homology"/>
<keyword evidence="6 8" id="KW-1133">Transmembrane helix</keyword>
<evidence type="ECO:0000256" key="4">
    <source>
        <dbReference type="ARBA" id="ARBA00022692"/>
    </source>
</evidence>
<dbReference type="InterPro" id="IPR035906">
    <property type="entry name" value="MetI-like_sf"/>
</dbReference>
<dbReference type="InterPro" id="IPR043429">
    <property type="entry name" value="ArtM/GltK/GlnP/TcyL/YhdX-like"/>
</dbReference>
<protein>
    <submittedName>
        <fullName evidence="10">Polar amino acid transport system permease protein</fullName>
    </submittedName>
</protein>
<dbReference type="PANTHER" id="PTHR30614">
    <property type="entry name" value="MEMBRANE COMPONENT OF AMINO ACID ABC TRANSPORTER"/>
    <property type="match status" value="1"/>
</dbReference>
<keyword evidence="5" id="KW-0029">Amino-acid transport</keyword>
<dbReference type="GO" id="GO:0006865">
    <property type="term" value="P:amino acid transport"/>
    <property type="evidence" value="ECO:0007669"/>
    <property type="project" value="UniProtKB-KW"/>
</dbReference>
<dbReference type="FunFam" id="1.10.3720.10:FF:000006">
    <property type="entry name" value="Glutamate/aspartate ABC transporter, permease protein GltK"/>
    <property type="match status" value="1"/>
</dbReference>
<keyword evidence="3" id="KW-1003">Cell membrane</keyword>
<feature type="transmembrane region" description="Helical" evidence="8">
    <location>
        <begin position="187"/>
        <end position="208"/>
    </location>
</feature>
<accession>A0A1H3BVA1</accession>
<dbReference type="PROSITE" id="PS50928">
    <property type="entry name" value="ABC_TM1"/>
    <property type="match status" value="1"/>
</dbReference>
<dbReference type="Gene3D" id="1.10.3720.10">
    <property type="entry name" value="MetI-like"/>
    <property type="match status" value="1"/>
</dbReference>
<evidence type="ECO:0000256" key="1">
    <source>
        <dbReference type="ARBA" id="ARBA00004651"/>
    </source>
</evidence>
<dbReference type="STRING" id="1528.SAMN04488579_102219"/>
<keyword evidence="7 8" id="KW-0472">Membrane</keyword>
<gene>
    <name evidence="10" type="ORF">SAMN04488579_102219</name>
</gene>
<evidence type="ECO:0000256" key="2">
    <source>
        <dbReference type="ARBA" id="ARBA00022448"/>
    </source>
</evidence>
<dbReference type="AlphaFoldDB" id="A0A1H3BVA1"/>
<reference evidence="11" key="1">
    <citation type="submission" date="2016-10" db="EMBL/GenBank/DDBJ databases">
        <authorList>
            <person name="Varghese N."/>
            <person name="Submissions S."/>
        </authorList>
    </citation>
    <scope>NUCLEOTIDE SEQUENCE [LARGE SCALE GENOMIC DNA]</scope>
    <source>
        <strain evidence="11">VPI 5359</strain>
    </source>
</reference>
<dbReference type="PANTHER" id="PTHR30614:SF0">
    <property type="entry name" value="L-CYSTINE TRANSPORT SYSTEM PERMEASE PROTEIN TCYL"/>
    <property type="match status" value="1"/>
</dbReference>
<dbReference type="InterPro" id="IPR000515">
    <property type="entry name" value="MetI-like"/>
</dbReference>
<evidence type="ECO:0000256" key="5">
    <source>
        <dbReference type="ARBA" id="ARBA00022970"/>
    </source>
</evidence>
<dbReference type="RefSeq" id="WP_090243024.1">
    <property type="nucleotide sequence ID" value="NZ_FNOU01000002.1"/>
</dbReference>
<dbReference type="Pfam" id="PF00528">
    <property type="entry name" value="BPD_transp_1"/>
    <property type="match status" value="1"/>
</dbReference>
<organism evidence="10 11">
    <name type="scientific">Eubacterium barkeri</name>
    <name type="common">Clostridium barkeri</name>
    <dbReference type="NCBI Taxonomy" id="1528"/>
    <lineage>
        <taxon>Bacteria</taxon>
        <taxon>Bacillati</taxon>
        <taxon>Bacillota</taxon>
        <taxon>Clostridia</taxon>
        <taxon>Eubacteriales</taxon>
        <taxon>Eubacteriaceae</taxon>
        <taxon>Eubacterium</taxon>
    </lineage>
</organism>
<evidence type="ECO:0000256" key="6">
    <source>
        <dbReference type="ARBA" id="ARBA00022989"/>
    </source>
</evidence>
<comment type="similarity">
    <text evidence="8">Belongs to the binding-protein-dependent transport system permease family.</text>
</comment>
<evidence type="ECO:0000313" key="10">
    <source>
        <dbReference type="EMBL" id="SDX45736.1"/>
    </source>
</evidence>
<feature type="domain" description="ABC transmembrane type-1" evidence="9">
    <location>
        <begin position="14"/>
        <end position="208"/>
    </location>
</feature>
<evidence type="ECO:0000256" key="7">
    <source>
        <dbReference type="ARBA" id="ARBA00023136"/>
    </source>
</evidence>
<sequence>MLNETQLWAIFDGTLVTLKIALVAIIFGAVFGVIVALGRISKNKVTNGLSWFYVWFFRGTPLLLQLFIIFYAVPIIYLDITGLTFEIDPMICAYITFSLNSTAYLAEMIRAAIESIDHGQMEAAKALGMSYRQAMTRIIIPQTYKRLVAPVGNELIMLLKDTSLVSTIALFDVLRTVKTMASSTGNWVYYVYAAVIYLFLTTILQVIFDKIEKKLGVYEKR</sequence>
<dbReference type="EMBL" id="FNOU01000002">
    <property type="protein sequence ID" value="SDX45736.1"/>
    <property type="molecule type" value="Genomic_DNA"/>
</dbReference>
<evidence type="ECO:0000259" key="9">
    <source>
        <dbReference type="PROSITE" id="PS50928"/>
    </source>
</evidence>
<comment type="subcellular location">
    <subcellularLocation>
        <location evidence="1 8">Cell membrane</location>
        <topology evidence="1 8">Multi-pass membrane protein</topology>
    </subcellularLocation>
</comment>
<dbReference type="CDD" id="cd06261">
    <property type="entry name" value="TM_PBP2"/>
    <property type="match status" value="1"/>
</dbReference>
<evidence type="ECO:0000256" key="8">
    <source>
        <dbReference type="RuleBase" id="RU363032"/>
    </source>
</evidence>
<dbReference type="GO" id="GO:0022857">
    <property type="term" value="F:transmembrane transporter activity"/>
    <property type="evidence" value="ECO:0007669"/>
    <property type="project" value="InterPro"/>
</dbReference>
<dbReference type="GO" id="GO:0043190">
    <property type="term" value="C:ATP-binding cassette (ABC) transporter complex"/>
    <property type="evidence" value="ECO:0007669"/>
    <property type="project" value="InterPro"/>
</dbReference>
<dbReference type="NCBIfam" id="TIGR01726">
    <property type="entry name" value="HEQRo_perm_3TM"/>
    <property type="match status" value="1"/>
</dbReference>
<dbReference type="InterPro" id="IPR010065">
    <property type="entry name" value="AA_ABC_transptr_permease_3TM"/>
</dbReference>
<dbReference type="SUPFAM" id="SSF161098">
    <property type="entry name" value="MetI-like"/>
    <property type="match status" value="1"/>
</dbReference>
<keyword evidence="4 8" id="KW-0812">Transmembrane</keyword>
<keyword evidence="2 8" id="KW-0813">Transport</keyword>